<sequence>MQVFQPDMTTAQMVRRQSHGRKSGDGRTITFSFPFKRFMPVLAGRSHDCGNFEERGNLIDLGIRLRSNRTLPSGSGTGLRYVVHSNGKKGACTRRFVGGHRWISILSRNFHAWICDYLEMEDSGVWRGTLSIARGERRQGPIYCTSQSTPRAAGVAFRLGRLAAVLPRVW</sequence>
<accession>A0A6A5XYK0</accession>
<protein>
    <submittedName>
        <fullName evidence="2">Uncharacterized protein</fullName>
    </submittedName>
</protein>
<dbReference type="RefSeq" id="XP_033385693.1">
    <property type="nucleotide sequence ID" value="XM_033521234.1"/>
</dbReference>
<proteinExistence type="predicted"/>
<feature type="region of interest" description="Disordered" evidence="1">
    <location>
        <begin position="1"/>
        <end position="26"/>
    </location>
</feature>
<dbReference type="GeneID" id="54278631"/>
<organism evidence="2 3">
    <name type="scientific">Aaosphaeria arxii CBS 175.79</name>
    <dbReference type="NCBI Taxonomy" id="1450172"/>
    <lineage>
        <taxon>Eukaryota</taxon>
        <taxon>Fungi</taxon>
        <taxon>Dikarya</taxon>
        <taxon>Ascomycota</taxon>
        <taxon>Pezizomycotina</taxon>
        <taxon>Dothideomycetes</taxon>
        <taxon>Pleosporomycetidae</taxon>
        <taxon>Pleosporales</taxon>
        <taxon>Pleosporales incertae sedis</taxon>
        <taxon>Aaosphaeria</taxon>
    </lineage>
</organism>
<keyword evidence="3" id="KW-1185">Reference proteome</keyword>
<evidence type="ECO:0000256" key="1">
    <source>
        <dbReference type="SAM" id="MobiDB-lite"/>
    </source>
</evidence>
<evidence type="ECO:0000313" key="2">
    <source>
        <dbReference type="EMBL" id="KAF2017354.1"/>
    </source>
</evidence>
<dbReference type="Proteomes" id="UP000799778">
    <property type="component" value="Unassembled WGS sequence"/>
</dbReference>
<name>A0A6A5XYK0_9PLEO</name>
<evidence type="ECO:0000313" key="3">
    <source>
        <dbReference type="Proteomes" id="UP000799778"/>
    </source>
</evidence>
<dbReference type="AlphaFoldDB" id="A0A6A5XYK0"/>
<reference evidence="2" key="1">
    <citation type="journal article" date="2020" name="Stud. Mycol.">
        <title>101 Dothideomycetes genomes: a test case for predicting lifestyles and emergence of pathogens.</title>
        <authorList>
            <person name="Haridas S."/>
            <person name="Albert R."/>
            <person name="Binder M."/>
            <person name="Bloem J."/>
            <person name="Labutti K."/>
            <person name="Salamov A."/>
            <person name="Andreopoulos B."/>
            <person name="Baker S."/>
            <person name="Barry K."/>
            <person name="Bills G."/>
            <person name="Bluhm B."/>
            <person name="Cannon C."/>
            <person name="Castanera R."/>
            <person name="Culley D."/>
            <person name="Daum C."/>
            <person name="Ezra D."/>
            <person name="Gonzalez J."/>
            <person name="Henrissat B."/>
            <person name="Kuo A."/>
            <person name="Liang C."/>
            <person name="Lipzen A."/>
            <person name="Lutzoni F."/>
            <person name="Magnuson J."/>
            <person name="Mondo S."/>
            <person name="Nolan M."/>
            <person name="Ohm R."/>
            <person name="Pangilinan J."/>
            <person name="Park H.-J."/>
            <person name="Ramirez L."/>
            <person name="Alfaro M."/>
            <person name="Sun H."/>
            <person name="Tritt A."/>
            <person name="Yoshinaga Y."/>
            <person name="Zwiers L.-H."/>
            <person name="Turgeon B."/>
            <person name="Goodwin S."/>
            <person name="Spatafora J."/>
            <person name="Crous P."/>
            <person name="Grigoriev I."/>
        </authorList>
    </citation>
    <scope>NUCLEOTIDE SEQUENCE</scope>
    <source>
        <strain evidence="2">CBS 175.79</strain>
    </source>
</reference>
<gene>
    <name evidence="2" type="ORF">BU24DRAFT_148999</name>
</gene>
<dbReference type="EMBL" id="ML978068">
    <property type="protein sequence ID" value="KAF2017354.1"/>
    <property type="molecule type" value="Genomic_DNA"/>
</dbReference>